<dbReference type="RefSeq" id="WP_113035134.1">
    <property type="nucleotide sequence ID" value="NZ_QMFB01000027.1"/>
</dbReference>
<keyword evidence="3" id="KW-0309">Germination</keyword>
<evidence type="ECO:0000256" key="7">
    <source>
        <dbReference type="ARBA" id="ARBA00023288"/>
    </source>
</evidence>
<dbReference type="OrthoDB" id="9816067at2"/>
<dbReference type="PANTHER" id="PTHR35789:SF1">
    <property type="entry name" value="SPORE GERMINATION PROTEIN B3"/>
    <property type="match status" value="1"/>
</dbReference>
<evidence type="ECO:0000259" key="9">
    <source>
        <dbReference type="Pfam" id="PF25198"/>
    </source>
</evidence>
<evidence type="ECO:0000256" key="5">
    <source>
        <dbReference type="ARBA" id="ARBA00023136"/>
    </source>
</evidence>
<dbReference type="AlphaFoldDB" id="A0A329M1Z1"/>
<evidence type="ECO:0000313" key="11">
    <source>
        <dbReference type="Proteomes" id="UP000250369"/>
    </source>
</evidence>
<dbReference type="Proteomes" id="UP000250369">
    <property type="component" value="Unassembled WGS sequence"/>
</dbReference>
<reference evidence="10 11" key="1">
    <citation type="journal article" date="2009" name="Int. J. Syst. Evol. Microbiol.">
        <title>Paenibacillus contaminans sp. nov., isolated from a contaminated laboratory plate.</title>
        <authorList>
            <person name="Chou J.H."/>
            <person name="Lee J.H."/>
            <person name="Lin M.C."/>
            <person name="Chang P.S."/>
            <person name="Arun A.B."/>
            <person name="Young C.C."/>
            <person name="Chen W.M."/>
        </authorList>
    </citation>
    <scope>NUCLEOTIDE SEQUENCE [LARGE SCALE GENOMIC DNA]</scope>
    <source>
        <strain evidence="10 11">CKOBP-6</strain>
    </source>
</reference>
<keyword evidence="5" id="KW-0472">Membrane</keyword>
<comment type="caution">
    <text evidence="10">The sequence shown here is derived from an EMBL/GenBank/DDBJ whole genome shotgun (WGS) entry which is preliminary data.</text>
</comment>
<comment type="similarity">
    <text evidence="2">Belongs to the GerABKC lipoprotein family.</text>
</comment>
<dbReference type="Gene3D" id="3.30.300.210">
    <property type="entry name" value="Nutrient germinant receptor protein C, domain 3"/>
    <property type="match status" value="1"/>
</dbReference>
<dbReference type="PROSITE" id="PS51257">
    <property type="entry name" value="PROKAR_LIPOPROTEIN"/>
    <property type="match status" value="1"/>
</dbReference>
<evidence type="ECO:0000256" key="2">
    <source>
        <dbReference type="ARBA" id="ARBA00007886"/>
    </source>
</evidence>
<dbReference type="PANTHER" id="PTHR35789">
    <property type="entry name" value="SPORE GERMINATION PROTEIN B3"/>
    <property type="match status" value="1"/>
</dbReference>
<dbReference type="InterPro" id="IPR038501">
    <property type="entry name" value="Spore_GerAC_C_sf"/>
</dbReference>
<dbReference type="NCBIfam" id="TIGR02887">
    <property type="entry name" value="spore_ger_x_C"/>
    <property type="match status" value="1"/>
</dbReference>
<evidence type="ECO:0000256" key="3">
    <source>
        <dbReference type="ARBA" id="ARBA00022544"/>
    </source>
</evidence>
<evidence type="ECO:0000256" key="1">
    <source>
        <dbReference type="ARBA" id="ARBA00004635"/>
    </source>
</evidence>
<dbReference type="Pfam" id="PF25198">
    <property type="entry name" value="Spore_GerAC_N"/>
    <property type="match status" value="1"/>
</dbReference>
<dbReference type="InterPro" id="IPR008844">
    <property type="entry name" value="Spore_GerAC-like"/>
</dbReference>
<keyword evidence="7" id="KW-0449">Lipoprotein</keyword>
<organism evidence="10 11">
    <name type="scientific">Paenibacillus contaminans</name>
    <dbReference type="NCBI Taxonomy" id="450362"/>
    <lineage>
        <taxon>Bacteria</taxon>
        <taxon>Bacillati</taxon>
        <taxon>Bacillota</taxon>
        <taxon>Bacilli</taxon>
        <taxon>Bacillales</taxon>
        <taxon>Paenibacillaceae</taxon>
        <taxon>Paenibacillus</taxon>
    </lineage>
</organism>
<evidence type="ECO:0000259" key="8">
    <source>
        <dbReference type="Pfam" id="PF05504"/>
    </source>
</evidence>
<feature type="domain" description="Spore germination protein N-terminal" evidence="9">
    <location>
        <begin position="23"/>
        <end position="196"/>
    </location>
</feature>
<evidence type="ECO:0000313" key="10">
    <source>
        <dbReference type="EMBL" id="RAV14225.1"/>
    </source>
</evidence>
<keyword evidence="11" id="KW-1185">Reference proteome</keyword>
<dbReference type="InterPro" id="IPR057336">
    <property type="entry name" value="GerAC_N"/>
</dbReference>
<keyword evidence="6" id="KW-0564">Palmitate</keyword>
<name>A0A329M1Z1_9BACL</name>
<accession>A0A329M1Z1</accession>
<dbReference type="EMBL" id="QMFB01000027">
    <property type="protein sequence ID" value="RAV14225.1"/>
    <property type="molecule type" value="Genomic_DNA"/>
</dbReference>
<gene>
    <name evidence="10" type="ORF">DQG23_32180</name>
</gene>
<sequence>MPRKWFTSFLIAVLLCTATGCWNRRELNTLGIAVGYGMDKAGDQIQLSVQVVDAGEAAPRKGGSSLSPVTMYRATGNTVFEALRKMTKESPRKIYSSHVRILVIGEALAREGISDVLDFLSRDHELRNDFYIVVAKNTKAENILKVMTSLEKIPSINIFDSLEASERAWAPTRKVTLNELIADLTGQGKQAVLTGVESKGDKEAGNTRKNVETIDSPSRVYYSSLAVFDGDKLIGWLTEEESKAYNYLTDHVKSTIGIMDCPKGGQLAFEVIRSKTVVKGKLTEGKPAIDVNLKMEMNVGEVACRIDLTKPQTIAEIKKISDQTVKKFIEEAIAKMQKQYKVDIFGFGQAIHRAEPKLWKKIGKDWDAHFVNLPVNVNVDTRIRRLGTVSNSFIEEMKK</sequence>
<evidence type="ECO:0000256" key="6">
    <source>
        <dbReference type="ARBA" id="ARBA00023139"/>
    </source>
</evidence>
<dbReference type="InterPro" id="IPR046953">
    <property type="entry name" value="Spore_GerAC-like_C"/>
</dbReference>
<keyword evidence="4" id="KW-0732">Signal</keyword>
<comment type="subcellular location">
    <subcellularLocation>
        <location evidence="1">Membrane</location>
        <topology evidence="1">Lipid-anchor</topology>
    </subcellularLocation>
</comment>
<dbReference type="GO" id="GO:0009847">
    <property type="term" value="P:spore germination"/>
    <property type="evidence" value="ECO:0007669"/>
    <property type="project" value="InterPro"/>
</dbReference>
<evidence type="ECO:0000256" key="4">
    <source>
        <dbReference type="ARBA" id="ARBA00022729"/>
    </source>
</evidence>
<protein>
    <submittedName>
        <fullName evidence="10">Ger(X)C family spore germination protein</fullName>
    </submittedName>
</protein>
<proteinExistence type="inferred from homology"/>
<feature type="domain" description="Spore germination GerAC-like C-terminal" evidence="8">
    <location>
        <begin position="225"/>
        <end position="387"/>
    </location>
</feature>
<dbReference type="GO" id="GO:0016020">
    <property type="term" value="C:membrane"/>
    <property type="evidence" value="ECO:0007669"/>
    <property type="project" value="UniProtKB-SubCell"/>
</dbReference>
<dbReference type="Pfam" id="PF05504">
    <property type="entry name" value="Spore_GerAC"/>
    <property type="match status" value="1"/>
</dbReference>